<keyword evidence="2" id="KW-0812">Transmembrane</keyword>
<feature type="region of interest" description="Disordered" evidence="1">
    <location>
        <begin position="19"/>
        <end position="38"/>
    </location>
</feature>
<accession>A0ABC9DAM0</accession>
<dbReference type="InterPro" id="IPR016024">
    <property type="entry name" value="ARM-type_fold"/>
</dbReference>
<feature type="transmembrane region" description="Helical" evidence="2">
    <location>
        <begin position="85"/>
        <end position="102"/>
    </location>
</feature>
<feature type="compositionally biased region" description="Basic and acidic residues" evidence="1">
    <location>
        <begin position="22"/>
        <end position="38"/>
    </location>
</feature>
<gene>
    <name evidence="3" type="ORF">URODEC1_LOCUS83223</name>
</gene>
<protein>
    <submittedName>
        <fullName evidence="3">Uncharacterized protein</fullName>
    </submittedName>
</protein>
<keyword evidence="4" id="KW-1185">Reference proteome</keyword>
<evidence type="ECO:0000256" key="1">
    <source>
        <dbReference type="SAM" id="MobiDB-lite"/>
    </source>
</evidence>
<evidence type="ECO:0000313" key="4">
    <source>
        <dbReference type="Proteomes" id="UP001497457"/>
    </source>
</evidence>
<evidence type="ECO:0000313" key="3">
    <source>
        <dbReference type="EMBL" id="CAL5034756.1"/>
    </source>
</evidence>
<feature type="transmembrane region" description="Helical" evidence="2">
    <location>
        <begin position="52"/>
        <end position="73"/>
    </location>
</feature>
<evidence type="ECO:0000256" key="2">
    <source>
        <dbReference type="SAM" id="Phobius"/>
    </source>
</evidence>
<dbReference type="SUPFAM" id="SSF48371">
    <property type="entry name" value="ARM repeat"/>
    <property type="match status" value="1"/>
</dbReference>
<organism evidence="3 4">
    <name type="scientific">Urochloa decumbens</name>
    <dbReference type="NCBI Taxonomy" id="240449"/>
    <lineage>
        <taxon>Eukaryota</taxon>
        <taxon>Viridiplantae</taxon>
        <taxon>Streptophyta</taxon>
        <taxon>Embryophyta</taxon>
        <taxon>Tracheophyta</taxon>
        <taxon>Spermatophyta</taxon>
        <taxon>Magnoliopsida</taxon>
        <taxon>Liliopsida</taxon>
        <taxon>Poales</taxon>
        <taxon>Poaceae</taxon>
        <taxon>PACMAD clade</taxon>
        <taxon>Panicoideae</taxon>
        <taxon>Panicodae</taxon>
        <taxon>Paniceae</taxon>
        <taxon>Melinidinae</taxon>
        <taxon>Urochloa</taxon>
    </lineage>
</organism>
<reference evidence="3" key="1">
    <citation type="submission" date="2024-10" db="EMBL/GenBank/DDBJ databases">
        <authorList>
            <person name="Ryan C."/>
        </authorList>
    </citation>
    <scope>NUCLEOTIDE SEQUENCE [LARGE SCALE GENOMIC DNA]</scope>
</reference>
<keyword evidence="2" id="KW-0472">Membrane</keyword>
<dbReference type="PANTHER" id="PTHR33115:SF24">
    <property type="entry name" value="OS01G0522400 PROTEIN"/>
    <property type="match status" value="1"/>
</dbReference>
<proteinExistence type="predicted"/>
<dbReference type="EMBL" id="OZ075142">
    <property type="protein sequence ID" value="CAL5034756.1"/>
    <property type="molecule type" value="Genomic_DNA"/>
</dbReference>
<dbReference type="PANTHER" id="PTHR33115">
    <property type="entry name" value="ARM REPEAT SUPERFAMILY PROTEIN"/>
    <property type="match status" value="1"/>
</dbReference>
<dbReference type="AlphaFoldDB" id="A0ABC9DAM0"/>
<sequence length="778" mass="86878">MTTVSEDFPKKILAKLVPRLGEAGKREPEPEEDNKAPRPEERLNIAILRAAILWKVMNGFGTLAFVWATVVLLGGFATLITQRDFWFVTTISFIQAVGIFGANEDPTNQFALRVSEGLTVNERLLGCLEQDIWQRHREPMHLTVTQQELMKSLHCCRTCLGGLLLTAFSLAKLAAVTVLFILSSMRLSKQDYVDPMFRGDLEHKNIRRSLNMFYGLVLAQGICYLCSILNPLIPEVLKVSSRYKLGISGRNALVNRYLNDNYESCIRGNVRAALNMDLVSYAMELVTSNSATDQLLGVRTIDDVLSVGLYRKLALASIRASPETLEKLFKMLALNEETRGPAASIVLDLAPCIMVESVPGMIELTSVLLDERSSGNNELAWFGLSILEELMVNNPSNCLHATEVGNLLSKVIGLTNWYSHGHGRTAEDLMLEMPHNLVEKEILKKSLRVIHKLVATDIEAAKVLKRDTAENIQFLSNDRMITEHVEAIRIVACCTLDEEAREQIGNYPEIIKALKTCLFSDQVKHSAAAAEALVLLTMDNKRNVVAILEEIDSKETMQQVVNMLFVADGGHRTSMAAKLLHNFRACSGTDYLDQNNMMDIIDKAMPEVLKAIKMRVNRLEKSANTSQNSSNGNFAKLNIEEEGKVLESFIGLSVQICDSLNSCDFAKKHENGSHPTIDMLVQKLKQILEMYCSPTTETPGIRRVTIELMIWIMQSNKRNIESFRRFNVATKLEEVARAARKLESFRLFYSGLGVARYSKPISHVARAALALIAIDPAS</sequence>
<name>A0ABC9DAM0_9POAL</name>
<keyword evidence="2" id="KW-1133">Transmembrane helix</keyword>
<dbReference type="Proteomes" id="UP001497457">
    <property type="component" value="Chromosome 32b"/>
</dbReference>
<feature type="transmembrane region" description="Helical" evidence="2">
    <location>
        <begin position="160"/>
        <end position="182"/>
    </location>
</feature>